<proteinExistence type="predicted"/>
<dbReference type="GO" id="GO:0035438">
    <property type="term" value="F:cyclic-di-GMP binding"/>
    <property type="evidence" value="ECO:0007669"/>
    <property type="project" value="InterPro"/>
</dbReference>
<comment type="caution">
    <text evidence="2">The sequence shown here is derived from an EMBL/GenBank/DDBJ whole genome shotgun (WGS) entry which is preliminary data.</text>
</comment>
<reference evidence="2" key="2">
    <citation type="submission" date="2023-01" db="EMBL/GenBank/DDBJ databases">
        <title>Draft genome sequence of Litoribrevibacter albus strain NBRC 110071.</title>
        <authorList>
            <person name="Sun Q."/>
            <person name="Mori K."/>
        </authorList>
    </citation>
    <scope>NUCLEOTIDE SEQUENCE</scope>
    <source>
        <strain evidence="2">NBRC 110071</strain>
    </source>
</reference>
<dbReference type="RefSeq" id="WP_284377865.1">
    <property type="nucleotide sequence ID" value="NZ_BSNM01000002.1"/>
</dbReference>
<dbReference type="InterPro" id="IPR009875">
    <property type="entry name" value="PilZ_domain"/>
</dbReference>
<accession>A0AA37S7S4</accession>
<dbReference type="AlphaFoldDB" id="A0AA37S7S4"/>
<dbReference type="Gene3D" id="2.40.10.220">
    <property type="entry name" value="predicted glycosyltransferase like domains"/>
    <property type="match status" value="1"/>
</dbReference>
<keyword evidence="3" id="KW-1185">Reference proteome</keyword>
<reference evidence="2" key="1">
    <citation type="journal article" date="2014" name="Int. J. Syst. Evol. Microbiol.">
        <title>Complete genome sequence of Corynebacterium casei LMG S-19264T (=DSM 44701T), isolated from a smear-ripened cheese.</title>
        <authorList>
            <consortium name="US DOE Joint Genome Institute (JGI-PGF)"/>
            <person name="Walter F."/>
            <person name="Albersmeier A."/>
            <person name="Kalinowski J."/>
            <person name="Ruckert C."/>
        </authorList>
    </citation>
    <scope>NUCLEOTIDE SEQUENCE</scope>
    <source>
        <strain evidence="2">NBRC 110071</strain>
    </source>
</reference>
<gene>
    <name evidence="2" type="ORF">GCM10007876_02700</name>
</gene>
<sequence>MVSNPVNQREHPRFQPRQTISCQDLDGRISGRVMNLSESGFMLMSNAPSDVNESLIFRLELPLTPPHQITITSETIWCQKSSYSDEYGIGIQITQIDDLAYAALRRFLGDTNQATAA</sequence>
<protein>
    <recommendedName>
        <fullName evidence="1">PilZ domain-containing protein</fullName>
    </recommendedName>
</protein>
<dbReference type="SUPFAM" id="SSF141371">
    <property type="entry name" value="PilZ domain-like"/>
    <property type="match status" value="1"/>
</dbReference>
<name>A0AA37S7S4_9GAMM</name>
<evidence type="ECO:0000259" key="1">
    <source>
        <dbReference type="Pfam" id="PF07238"/>
    </source>
</evidence>
<organism evidence="2 3">
    <name type="scientific">Litoribrevibacter albus</name>
    <dbReference type="NCBI Taxonomy" id="1473156"/>
    <lineage>
        <taxon>Bacteria</taxon>
        <taxon>Pseudomonadati</taxon>
        <taxon>Pseudomonadota</taxon>
        <taxon>Gammaproteobacteria</taxon>
        <taxon>Oceanospirillales</taxon>
        <taxon>Oceanospirillaceae</taxon>
        <taxon>Litoribrevibacter</taxon>
    </lineage>
</organism>
<dbReference type="Pfam" id="PF07238">
    <property type="entry name" value="PilZ"/>
    <property type="match status" value="1"/>
</dbReference>
<dbReference type="EMBL" id="BSNM01000002">
    <property type="protein sequence ID" value="GLQ29792.1"/>
    <property type="molecule type" value="Genomic_DNA"/>
</dbReference>
<dbReference type="Proteomes" id="UP001161389">
    <property type="component" value="Unassembled WGS sequence"/>
</dbReference>
<feature type="domain" description="PilZ" evidence="1">
    <location>
        <begin position="7"/>
        <end position="108"/>
    </location>
</feature>
<evidence type="ECO:0000313" key="2">
    <source>
        <dbReference type="EMBL" id="GLQ29792.1"/>
    </source>
</evidence>
<evidence type="ECO:0000313" key="3">
    <source>
        <dbReference type="Proteomes" id="UP001161389"/>
    </source>
</evidence>